<organism evidence="2 3">
    <name type="scientific">Trichobilharzia regenti</name>
    <name type="common">Nasal bird schistosome</name>
    <dbReference type="NCBI Taxonomy" id="157069"/>
    <lineage>
        <taxon>Eukaryota</taxon>
        <taxon>Metazoa</taxon>
        <taxon>Spiralia</taxon>
        <taxon>Lophotrochozoa</taxon>
        <taxon>Platyhelminthes</taxon>
        <taxon>Trematoda</taxon>
        <taxon>Digenea</taxon>
        <taxon>Strigeidida</taxon>
        <taxon>Schistosomatoidea</taxon>
        <taxon>Schistosomatidae</taxon>
        <taxon>Trichobilharzia</taxon>
    </lineage>
</organism>
<reference evidence="3" key="2">
    <citation type="submission" date="2023-11" db="UniProtKB">
        <authorList>
            <consortium name="WormBaseParasite"/>
        </authorList>
    </citation>
    <scope>IDENTIFICATION</scope>
</reference>
<name>A0AA85JMB2_TRIRE</name>
<keyword evidence="1" id="KW-0812">Transmembrane</keyword>
<keyword evidence="1" id="KW-0472">Membrane</keyword>
<evidence type="ECO:0008006" key="4">
    <source>
        <dbReference type="Google" id="ProtNLM"/>
    </source>
</evidence>
<evidence type="ECO:0000256" key="1">
    <source>
        <dbReference type="SAM" id="Phobius"/>
    </source>
</evidence>
<feature type="transmembrane region" description="Helical" evidence="1">
    <location>
        <begin position="6"/>
        <end position="23"/>
    </location>
</feature>
<reference evidence="2" key="1">
    <citation type="submission" date="2022-06" db="EMBL/GenBank/DDBJ databases">
        <authorList>
            <person name="Berger JAMES D."/>
            <person name="Berger JAMES D."/>
        </authorList>
    </citation>
    <scope>NUCLEOTIDE SEQUENCE [LARGE SCALE GENOMIC DNA]</scope>
</reference>
<evidence type="ECO:0000313" key="2">
    <source>
        <dbReference type="Proteomes" id="UP000050795"/>
    </source>
</evidence>
<keyword evidence="1" id="KW-1133">Transmembrane helix</keyword>
<dbReference type="AlphaFoldDB" id="A0AA85JMB2"/>
<feature type="transmembrane region" description="Helical" evidence="1">
    <location>
        <begin position="89"/>
        <end position="107"/>
    </location>
</feature>
<proteinExistence type="predicted"/>
<evidence type="ECO:0000313" key="3">
    <source>
        <dbReference type="WBParaSite" id="TREG1_39970.1"/>
    </source>
</evidence>
<accession>A0AA85JMB2</accession>
<sequence length="113" mass="12897">MYNLYISMPMLIFFFLKNFRIIINMNTPSTQNNADDHHHHTSSVHESTVIGENCPSCRVVSSVIPITLSAYIMYVCKDQLFKYAGAQKVSYLTICTGMSVGLLYLGVRQLFRH</sequence>
<keyword evidence="2" id="KW-1185">Reference proteome</keyword>
<protein>
    <recommendedName>
        <fullName evidence="4">DUF4536 domain-containing protein</fullName>
    </recommendedName>
</protein>
<dbReference type="WBParaSite" id="TREG1_39970.1">
    <property type="protein sequence ID" value="TREG1_39970.1"/>
    <property type="gene ID" value="TREG1_39970"/>
</dbReference>
<dbReference type="Proteomes" id="UP000050795">
    <property type="component" value="Unassembled WGS sequence"/>
</dbReference>